<dbReference type="AlphaFoldDB" id="Q73TJ3"/>
<dbReference type="RefSeq" id="WP_010950080.1">
    <property type="nucleotide sequence ID" value="NC_002944.2"/>
</dbReference>
<dbReference type="InterPro" id="IPR043641">
    <property type="entry name" value="PPE-PPW_C"/>
</dbReference>
<dbReference type="FunFam" id="1.20.1260.20:FF:000001">
    <property type="entry name" value="PPE family protein PPE41"/>
    <property type="match status" value="1"/>
</dbReference>
<feature type="compositionally biased region" description="Polar residues" evidence="2">
    <location>
        <begin position="509"/>
        <end position="518"/>
    </location>
</feature>
<dbReference type="PANTHER" id="PTHR46766:SF1">
    <property type="entry name" value="GLUTAMINE-RICH PROTEIN 2"/>
    <property type="match status" value="1"/>
</dbReference>
<evidence type="ECO:0000313" key="6">
    <source>
        <dbReference type="Proteomes" id="UP000000580"/>
    </source>
</evidence>
<evidence type="ECO:0000259" key="3">
    <source>
        <dbReference type="Pfam" id="PF00823"/>
    </source>
</evidence>
<evidence type="ECO:0000259" key="4">
    <source>
        <dbReference type="Pfam" id="PF18878"/>
    </source>
</evidence>
<dbReference type="InterPro" id="IPR000030">
    <property type="entry name" value="PPE_dom"/>
</dbReference>
<feature type="region of interest" description="Disordered" evidence="2">
    <location>
        <begin position="461"/>
        <end position="518"/>
    </location>
</feature>
<keyword evidence="6" id="KW-1185">Reference proteome</keyword>
<dbReference type="eggNOG" id="COG5651">
    <property type="taxonomic scope" value="Bacteria"/>
</dbReference>
<proteinExistence type="inferred from homology"/>
<evidence type="ECO:0008006" key="7">
    <source>
        <dbReference type="Google" id="ProtNLM"/>
    </source>
</evidence>
<accession>Q73TJ3</accession>
<dbReference type="Pfam" id="PF18878">
    <property type="entry name" value="PPE-PPW"/>
    <property type="match status" value="1"/>
</dbReference>
<dbReference type="KEGG" id="mpa:MAP_3725"/>
<dbReference type="PANTHER" id="PTHR46766">
    <property type="entry name" value="GLUTAMINE-RICH PROTEIN 2"/>
    <property type="match status" value="1"/>
</dbReference>
<reference evidence="5 6" key="1">
    <citation type="journal article" date="2005" name="Proc. Natl. Acad. Sci. U.S.A.">
        <title>The complete genome sequence of Mycobacterium avium subspecies paratuberculosis.</title>
        <authorList>
            <person name="Li L."/>
            <person name="Bannantine J.P."/>
            <person name="Zhang Q."/>
            <person name="Amonsin A."/>
            <person name="May B.J."/>
            <person name="Alt D."/>
            <person name="Banerji N."/>
            <person name="Kanjilal S."/>
            <person name="Kapur V."/>
        </authorList>
    </citation>
    <scope>NUCLEOTIDE SEQUENCE [LARGE SCALE GENOMIC DNA]</scope>
    <source>
        <strain evidence="6">ATCC BAA-968 / K-10</strain>
    </source>
</reference>
<organism evidence="5 6">
    <name type="scientific">Mycolicibacterium paratuberculosis (strain ATCC BAA-968 / K-10)</name>
    <name type="common">Mycobacterium paratuberculosis</name>
    <dbReference type="NCBI Taxonomy" id="262316"/>
    <lineage>
        <taxon>Bacteria</taxon>
        <taxon>Bacillati</taxon>
        <taxon>Actinomycetota</taxon>
        <taxon>Actinomycetes</taxon>
        <taxon>Mycobacteriales</taxon>
        <taxon>Mycobacteriaceae</taxon>
        <taxon>Mycobacterium</taxon>
        <taxon>Mycobacterium avium complex (MAC)</taxon>
    </lineage>
</organism>
<dbReference type="Pfam" id="PF00823">
    <property type="entry name" value="PPE"/>
    <property type="match status" value="1"/>
</dbReference>
<dbReference type="PATRIC" id="fig|262316.17.peg.3968"/>
<dbReference type="HOGENOM" id="CLU_000243_5_2_11"/>
<evidence type="ECO:0000313" key="5">
    <source>
        <dbReference type="EMBL" id="AAS06275.1"/>
    </source>
</evidence>
<feature type="domain" description="PPE" evidence="3">
    <location>
        <begin position="6"/>
        <end position="168"/>
    </location>
</feature>
<dbReference type="EMBL" id="AE016958">
    <property type="protein sequence ID" value="AAS06275.1"/>
    <property type="molecule type" value="Genomic_DNA"/>
</dbReference>
<feature type="compositionally biased region" description="Gly residues" evidence="2">
    <location>
        <begin position="491"/>
        <end position="501"/>
    </location>
</feature>
<evidence type="ECO:0000256" key="1">
    <source>
        <dbReference type="ARBA" id="ARBA00010652"/>
    </source>
</evidence>
<dbReference type="Proteomes" id="UP000000580">
    <property type="component" value="Chromosome"/>
</dbReference>
<feature type="domain" description="PPE-PPW subfamily C-terminal" evidence="4">
    <location>
        <begin position="463"/>
        <end position="510"/>
    </location>
</feature>
<comment type="similarity">
    <text evidence="1">Belongs to the mycobacterial PPE family.</text>
</comment>
<name>Q73TJ3_MYCPA</name>
<protein>
    <recommendedName>
        <fullName evidence="7">PPE family protein</fullName>
    </recommendedName>
</protein>
<sequence length="518" mass="52170">MTAPIWMAFPPEVHSALLSSGPGPGPLLASAGAWNSLAAEYTSAAEELTAVVEGVQAGAWQGPSAESYVAAHAPYLAWLTQASADSAGAAARHEAAAAAYTAALAAMPTLGELAANHATHAALQATNFFGINTIPIAVNEADYARMWVQAATTMTTYQAVSTAAVAATPQTMPAPQIAKSTAATIPFQRPYPNPTNFSQVWADLWYDIPYSIETFQGPVDPANWTQLFQFWNVTFANLAGTPAKLAQIFSNPSVLFSWPTLLWVLDFIAGRIFDILVTLKFLLEQPLLYVVGLGMAVTSLGAAAGAAGGLVGLAGLASPGPLPTGAEMVPVTAPPPGATPAPTAPLIGGPASAPATIPVSSAAAAPTAPAPAPAVAAAGSAAPPPAGPGGFPYLVGGMRVSSAASASAQSRKPKSAAAAAARAAAAAAAETHHARRRLRVKAKMLGRGYEYMDLEDDHLSSSAASEHGAGPLGFTGTMRESGAATPAGLTALGGGSFGGGSKMPMLPTSWVTNGSGEA</sequence>
<dbReference type="GO" id="GO:0052572">
    <property type="term" value="P:response to host immune response"/>
    <property type="evidence" value="ECO:0007669"/>
    <property type="project" value="TreeGrafter"/>
</dbReference>
<dbReference type="STRING" id="262316.MAP_3725"/>
<dbReference type="InterPro" id="IPR038332">
    <property type="entry name" value="PPE_sf"/>
</dbReference>
<gene>
    <name evidence="5" type="ordered locus">MAP_3725</name>
</gene>
<dbReference type="Gene3D" id="1.20.1260.20">
    <property type="entry name" value="PPE superfamily"/>
    <property type="match status" value="1"/>
</dbReference>
<evidence type="ECO:0000256" key="2">
    <source>
        <dbReference type="SAM" id="MobiDB-lite"/>
    </source>
</evidence>
<dbReference type="SUPFAM" id="SSF140459">
    <property type="entry name" value="PE/PPE dimer-like"/>
    <property type="match status" value="1"/>
</dbReference>